<dbReference type="RefSeq" id="XP_009035602.1">
    <property type="nucleotide sequence ID" value="XM_009037354.1"/>
</dbReference>
<dbReference type="SUPFAM" id="SSF50911">
    <property type="entry name" value="Mannose 6-phosphate receptor domain"/>
    <property type="match status" value="1"/>
</dbReference>
<evidence type="ECO:0000313" key="5">
    <source>
        <dbReference type="Proteomes" id="UP000002729"/>
    </source>
</evidence>
<accession>F0Y5R9</accession>
<proteinExistence type="predicted"/>
<name>F0Y5R9_AURAN</name>
<dbReference type="PROSITE" id="PS00022">
    <property type="entry name" value="EGF_1"/>
    <property type="match status" value="1"/>
</dbReference>
<dbReference type="Gene3D" id="2.70.130.10">
    <property type="entry name" value="Mannose-6-phosphate receptor binding domain"/>
    <property type="match status" value="1"/>
</dbReference>
<protein>
    <submittedName>
        <fullName evidence="4">Expressed protein</fullName>
    </submittedName>
</protein>
<feature type="compositionally biased region" description="Acidic residues" evidence="1">
    <location>
        <begin position="389"/>
        <end position="399"/>
    </location>
</feature>
<dbReference type="OrthoDB" id="10607609at2759"/>
<sequence>MGAVRNFVAPSGIYMRGNITFNIACGKTRAMKRLGVTALAGIARGSWVGPSDCVRDANGCCASAGFFYCGSSGRCTHDWDQCEDGLGDAPSSCALDYEVGGLSASFDLSALRIRTGSVDYEANGSSAAKIIFNVCANAATPRACVNTTGADGAASTSPAAAFAVFDDDVDGAHERCARLSGSASRDDTFAASPLDAARPTRGVALDYAGGDVCGATGAPAAFRLDVLCDEAATSPSPAAYATTREACAFSVALRSVHGCPLACARAASGAVCGGHGDCVWDAAWGARCDCDRGFSGPACDGGAAPAAAPDPAGAGASSLWKWQTAIVVLVAGAVAATVGVRCDALRRARRSAVRCGSDTRYRTVDVTDDDDAGVEMDNCGRYRSPLDPWPDDDEEVKAA</sequence>
<dbReference type="InterPro" id="IPR009011">
    <property type="entry name" value="Man6P_isomerase_rcpt-bd_dom_sf"/>
</dbReference>
<dbReference type="KEGG" id="aaf:AURANDRAFT_71351"/>
<evidence type="ECO:0000259" key="3">
    <source>
        <dbReference type="PROSITE" id="PS01186"/>
    </source>
</evidence>
<feature type="domain" description="EGF-like" evidence="2 3">
    <location>
        <begin position="288"/>
        <end position="299"/>
    </location>
</feature>
<dbReference type="InterPro" id="IPR000742">
    <property type="entry name" value="EGF"/>
</dbReference>
<dbReference type="Gene3D" id="2.10.25.10">
    <property type="entry name" value="Laminin"/>
    <property type="match status" value="1"/>
</dbReference>
<evidence type="ECO:0000256" key="1">
    <source>
        <dbReference type="SAM" id="MobiDB-lite"/>
    </source>
</evidence>
<dbReference type="Proteomes" id="UP000002729">
    <property type="component" value="Unassembled WGS sequence"/>
</dbReference>
<dbReference type="InParanoid" id="F0Y5R9"/>
<keyword evidence="5" id="KW-1185">Reference proteome</keyword>
<organism evidence="5">
    <name type="scientific">Aureococcus anophagefferens</name>
    <name type="common">Harmful bloom alga</name>
    <dbReference type="NCBI Taxonomy" id="44056"/>
    <lineage>
        <taxon>Eukaryota</taxon>
        <taxon>Sar</taxon>
        <taxon>Stramenopiles</taxon>
        <taxon>Ochrophyta</taxon>
        <taxon>Pelagophyceae</taxon>
        <taxon>Pelagomonadales</taxon>
        <taxon>Pelagomonadaceae</taxon>
        <taxon>Aureococcus</taxon>
    </lineage>
</organism>
<gene>
    <name evidence="4" type="ORF">AURANDRAFT_71351</name>
</gene>
<dbReference type="eggNOG" id="ENOG502T1NB">
    <property type="taxonomic scope" value="Eukaryota"/>
</dbReference>
<feature type="region of interest" description="Disordered" evidence="1">
    <location>
        <begin position="379"/>
        <end position="399"/>
    </location>
</feature>
<evidence type="ECO:0000313" key="4">
    <source>
        <dbReference type="EMBL" id="EGB09541.1"/>
    </source>
</evidence>
<evidence type="ECO:0000259" key="2">
    <source>
        <dbReference type="PROSITE" id="PS00022"/>
    </source>
</evidence>
<dbReference type="AlphaFoldDB" id="F0Y5R9"/>
<dbReference type="PROSITE" id="PS01186">
    <property type="entry name" value="EGF_2"/>
    <property type="match status" value="1"/>
</dbReference>
<reference evidence="4 5" key="1">
    <citation type="journal article" date="2011" name="Proc. Natl. Acad. Sci. U.S.A.">
        <title>Niche of harmful alga Aureococcus anophagefferens revealed through ecogenomics.</title>
        <authorList>
            <person name="Gobler C.J."/>
            <person name="Berry D.L."/>
            <person name="Dyhrman S.T."/>
            <person name="Wilhelm S.W."/>
            <person name="Salamov A."/>
            <person name="Lobanov A.V."/>
            <person name="Zhang Y."/>
            <person name="Collier J.L."/>
            <person name="Wurch L.L."/>
            <person name="Kustka A.B."/>
            <person name="Dill B.D."/>
            <person name="Shah M."/>
            <person name="VerBerkmoes N.C."/>
            <person name="Kuo A."/>
            <person name="Terry A."/>
            <person name="Pangilinan J."/>
            <person name="Lindquist E.A."/>
            <person name="Lucas S."/>
            <person name="Paulsen I.T."/>
            <person name="Hattenrath-Lehmann T.K."/>
            <person name="Talmage S.C."/>
            <person name="Walker E.A."/>
            <person name="Koch F."/>
            <person name="Burson A.M."/>
            <person name="Marcoval M.A."/>
            <person name="Tang Y.Z."/>
            <person name="Lecleir G.R."/>
            <person name="Coyne K.J."/>
            <person name="Berg G.M."/>
            <person name="Bertrand E.M."/>
            <person name="Saito M.A."/>
            <person name="Gladyshev V.N."/>
            <person name="Grigoriev I.V."/>
        </authorList>
    </citation>
    <scope>NUCLEOTIDE SEQUENCE [LARGE SCALE GENOMIC DNA]</scope>
    <source>
        <strain evidence="5">CCMP 1984</strain>
    </source>
</reference>
<dbReference type="GeneID" id="20228183"/>
<dbReference type="EMBL" id="GL833125">
    <property type="protein sequence ID" value="EGB09541.1"/>
    <property type="molecule type" value="Genomic_DNA"/>
</dbReference>